<keyword evidence="2" id="KW-1133">Transmembrane helix</keyword>
<dbReference type="InterPro" id="IPR020904">
    <property type="entry name" value="Sc_DH/Rdtase_CS"/>
</dbReference>
<dbReference type="EMBL" id="JAHLQI010000001">
    <property type="protein sequence ID" value="MBU5489318.1"/>
    <property type="molecule type" value="Genomic_DNA"/>
</dbReference>
<keyword evidence="2" id="KW-0472">Membrane</keyword>
<organism evidence="4 5">
    <name type="scientific">Butyricicoccus intestinisimiae</name>
    <dbReference type="NCBI Taxonomy" id="2841509"/>
    <lineage>
        <taxon>Bacteria</taxon>
        <taxon>Bacillati</taxon>
        <taxon>Bacillota</taxon>
        <taxon>Clostridia</taxon>
        <taxon>Eubacteriales</taxon>
        <taxon>Butyricicoccaceae</taxon>
        <taxon>Butyricicoccus</taxon>
    </lineage>
</organism>
<sequence>MTAALLICPATAIETIHTEQTGSLTIKSSYGGQPLTNVPFAVYRVADVSQYGSFTLLPQYTGSKAAVNQLTQDAAIDWRKAAQQLRTWTQNHAISADAQKNTDKNGTVTLSQLRAGLYLVVGSDTKSKGKTYCSAPFLVSVPELTENQTAWQYDVTANPKSEPEHTKQPEDKPKDDTPTKKPKKNLPDTGILQWPIPVLAGSGLALMLIGWKMKKNNRNK</sequence>
<feature type="transmembrane region" description="Helical" evidence="2">
    <location>
        <begin position="191"/>
        <end position="211"/>
    </location>
</feature>
<dbReference type="Proteomes" id="UP000783588">
    <property type="component" value="Unassembled WGS sequence"/>
</dbReference>
<name>A0ABS6ENQ4_9FIRM</name>
<comment type="caution">
    <text evidence="4">The sequence shown here is derived from an EMBL/GenBank/DDBJ whole genome shotgun (WGS) entry which is preliminary data.</text>
</comment>
<evidence type="ECO:0000259" key="3">
    <source>
        <dbReference type="Pfam" id="PF16555"/>
    </source>
</evidence>
<feature type="compositionally biased region" description="Basic and acidic residues" evidence="1">
    <location>
        <begin position="161"/>
        <end position="179"/>
    </location>
</feature>
<dbReference type="Pfam" id="PF16555">
    <property type="entry name" value="GramPos_pilinD1"/>
    <property type="match status" value="1"/>
</dbReference>
<evidence type="ECO:0000313" key="4">
    <source>
        <dbReference type="EMBL" id="MBU5489318.1"/>
    </source>
</evidence>
<keyword evidence="5" id="KW-1185">Reference proteome</keyword>
<evidence type="ECO:0000256" key="1">
    <source>
        <dbReference type="SAM" id="MobiDB-lite"/>
    </source>
</evidence>
<proteinExistence type="predicted"/>
<evidence type="ECO:0000256" key="2">
    <source>
        <dbReference type="SAM" id="Phobius"/>
    </source>
</evidence>
<evidence type="ECO:0000313" key="5">
    <source>
        <dbReference type="Proteomes" id="UP000783588"/>
    </source>
</evidence>
<reference evidence="4 5" key="1">
    <citation type="submission" date="2021-06" db="EMBL/GenBank/DDBJ databases">
        <authorList>
            <person name="Sun Q."/>
            <person name="Li D."/>
        </authorList>
    </citation>
    <scope>NUCLEOTIDE SEQUENCE [LARGE SCALE GENOMIC DNA]</scope>
    <source>
        <strain evidence="4 5">MSJd-7</strain>
    </source>
</reference>
<feature type="region of interest" description="Disordered" evidence="1">
    <location>
        <begin position="157"/>
        <end position="190"/>
    </location>
</feature>
<protein>
    <recommendedName>
        <fullName evidence="3">Gram-positive pilin subunit D1 N-terminal domain-containing protein</fullName>
    </recommendedName>
</protein>
<keyword evidence="2" id="KW-0812">Transmembrane</keyword>
<dbReference type="PROSITE" id="PS00061">
    <property type="entry name" value="ADH_SHORT"/>
    <property type="match status" value="1"/>
</dbReference>
<feature type="domain" description="Gram-positive pilin subunit D1 N-terminal" evidence="3">
    <location>
        <begin position="20"/>
        <end position="160"/>
    </location>
</feature>
<dbReference type="InterPro" id="IPR032364">
    <property type="entry name" value="GramPos_pilinD1_N"/>
</dbReference>
<accession>A0ABS6ENQ4</accession>
<gene>
    <name evidence="4" type="ORF">KQI75_01525</name>
</gene>